<dbReference type="SUPFAM" id="SSF109640">
    <property type="entry name" value="KRAB domain (Kruppel-associated box)"/>
    <property type="match status" value="1"/>
</dbReference>
<evidence type="ECO:0000259" key="1">
    <source>
        <dbReference type="Pfam" id="PF01352"/>
    </source>
</evidence>
<organism evidence="2 3">
    <name type="scientific">Gulo gulo</name>
    <name type="common">Wolverine</name>
    <name type="synonym">Gluton</name>
    <dbReference type="NCBI Taxonomy" id="48420"/>
    <lineage>
        <taxon>Eukaryota</taxon>
        <taxon>Metazoa</taxon>
        <taxon>Chordata</taxon>
        <taxon>Craniata</taxon>
        <taxon>Vertebrata</taxon>
        <taxon>Euteleostomi</taxon>
        <taxon>Mammalia</taxon>
        <taxon>Eutheria</taxon>
        <taxon>Laurasiatheria</taxon>
        <taxon>Carnivora</taxon>
        <taxon>Caniformia</taxon>
        <taxon>Musteloidea</taxon>
        <taxon>Mustelidae</taxon>
        <taxon>Guloninae</taxon>
        <taxon>Gulo</taxon>
    </lineage>
</organism>
<sequence>MLVKRQKELYRDVMRMNYELLASLGKDSRRPLFSTIVRHGIPTRAAVACGHLPISALSPYVGRERLYFLHLRTLPALGCSSSSPCIHLSIHHPCSTEHVLT</sequence>
<dbReference type="EMBL" id="CYRY02040652">
    <property type="protein sequence ID" value="VCX31238.1"/>
    <property type="molecule type" value="Genomic_DNA"/>
</dbReference>
<dbReference type="InterPro" id="IPR001909">
    <property type="entry name" value="KRAB"/>
</dbReference>
<dbReference type="Pfam" id="PF01352">
    <property type="entry name" value="KRAB"/>
    <property type="match status" value="1"/>
</dbReference>
<evidence type="ECO:0000313" key="3">
    <source>
        <dbReference type="Proteomes" id="UP000269945"/>
    </source>
</evidence>
<gene>
    <name evidence="2" type="ORF">BN2614_LOCUS4</name>
</gene>
<dbReference type="AlphaFoldDB" id="A0A9X9M3G3"/>
<comment type="caution">
    <text evidence="2">The sequence shown here is derived from an EMBL/GenBank/DDBJ whole genome shotgun (WGS) entry which is preliminary data.</text>
</comment>
<dbReference type="Gene3D" id="6.10.140.140">
    <property type="match status" value="1"/>
</dbReference>
<keyword evidence="3" id="KW-1185">Reference proteome</keyword>
<feature type="domain" description="KRAB" evidence="1">
    <location>
        <begin position="4"/>
        <end position="25"/>
    </location>
</feature>
<evidence type="ECO:0000313" key="2">
    <source>
        <dbReference type="EMBL" id="VCX31238.1"/>
    </source>
</evidence>
<protein>
    <recommendedName>
        <fullName evidence="1">KRAB domain-containing protein</fullName>
    </recommendedName>
</protein>
<dbReference type="GO" id="GO:0006355">
    <property type="term" value="P:regulation of DNA-templated transcription"/>
    <property type="evidence" value="ECO:0007669"/>
    <property type="project" value="InterPro"/>
</dbReference>
<name>A0A9X9M3G3_GULGU</name>
<proteinExistence type="predicted"/>
<accession>A0A9X9M3G3</accession>
<dbReference type="Proteomes" id="UP000269945">
    <property type="component" value="Unassembled WGS sequence"/>
</dbReference>
<reference evidence="2 3" key="1">
    <citation type="submission" date="2018-10" db="EMBL/GenBank/DDBJ databases">
        <authorList>
            <person name="Ekblom R."/>
            <person name="Jareborg N."/>
        </authorList>
    </citation>
    <scope>NUCLEOTIDE SEQUENCE [LARGE SCALE GENOMIC DNA]</scope>
    <source>
        <tissue evidence="2">Muscle</tissue>
    </source>
</reference>
<dbReference type="InterPro" id="IPR036051">
    <property type="entry name" value="KRAB_dom_sf"/>
</dbReference>